<keyword evidence="9" id="KW-0732">Signal</keyword>
<feature type="chain" id="PRO_5045477788" description="Pacifastin domain-containing protein" evidence="9">
    <location>
        <begin position="22"/>
        <end position="1154"/>
    </location>
</feature>
<comment type="caution">
    <text evidence="7">Lacks conserved residue(s) required for the propagation of feature annotation.</text>
</comment>
<feature type="disulfide bond" evidence="7">
    <location>
        <begin position="265"/>
        <end position="283"/>
    </location>
</feature>
<dbReference type="PROSITE" id="PS51446">
    <property type="entry name" value="PACIFASTIN"/>
    <property type="match status" value="10"/>
</dbReference>
<proteinExistence type="inferred from homology"/>
<evidence type="ECO:0000259" key="10">
    <source>
        <dbReference type="PROSITE" id="PS51446"/>
    </source>
</evidence>
<feature type="disulfide bond" evidence="7">
    <location>
        <begin position="402"/>
        <end position="420"/>
    </location>
</feature>
<feature type="disulfide bond" evidence="7">
    <location>
        <begin position="431"/>
        <end position="446"/>
    </location>
</feature>
<feature type="disulfide bond" evidence="7">
    <location>
        <begin position="554"/>
        <end position="569"/>
    </location>
</feature>
<feature type="domain" description="Pacifastin" evidence="10">
    <location>
        <begin position="715"/>
        <end position="750"/>
    </location>
</feature>
<feature type="disulfide bond" evidence="7">
    <location>
        <begin position="354"/>
        <end position="372"/>
    </location>
</feature>
<feature type="disulfide bond" evidence="7">
    <location>
        <begin position="344"/>
        <end position="359"/>
    </location>
</feature>
<feature type="site" description="Reactive bond" evidence="7">
    <location>
        <begin position="692"/>
        <end position="693"/>
    </location>
</feature>
<feature type="domain" description="Pacifastin" evidence="10">
    <location>
        <begin position="1106"/>
        <end position="1140"/>
    </location>
</feature>
<keyword evidence="12" id="KW-1185">Reference proteome</keyword>
<feature type="disulfide bond" evidence="7">
    <location>
        <begin position="1119"/>
        <end position="1137"/>
    </location>
</feature>
<feature type="domain" description="Pacifastin" evidence="10">
    <location>
        <begin position="607"/>
        <end position="642"/>
    </location>
</feature>
<feature type="compositionally biased region" description="Low complexity" evidence="8">
    <location>
        <begin position="61"/>
        <end position="71"/>
    </location>
</feature>
<feature type="signal peptide" evidence="9">
    <location>
        <begin position="1"/>
        <end position="21"/>
    </location>
</feature>
<protein>
    <recommendedName>
        <fullName evidence="10">Pacifastin domain-containing protein</fullName>
    </recommendedName>
</protein>
<feature type="region of interest" description="Disordered" evidence="8">
    <location>
        <begin position="170"/>
        <end position="205"/>
    </location>
</feature>
<feature type="disulfide bond" evidence="7">
    <location>
        <begin position="255"/>
        <end position="270"/>
    </location>
</feature>
<dbReference type="EMBL" id="OU963915">
    <property type="protein sequence ID" value="CAH0403223.1"/>
    <property type="molecule type" value="Genomic_DNA"/>
</dbReference>
<keyword evidence="2" id="KW-0964">Secreted</keyword>
<feature type="domain" description="Pacifastin" evidence="10">
    <location>
        <begin position="663"/>
        <end position="698"/>
    </location>
</feature>
<dbReference type="InterPro" id="IPR008037">
    <property type="entry name" value="Pacifastin_dom"/>
</dbReference>
<feature type="disulfide bond" evidence="7">
    <location>
        <begin position="499"/>
        <end position="514"/>
    </location>
</feature>
<evidence type="ECO:0000256" key="6">
    <source>
        <dbReference type="ARBA" id="ARBA00029459"/>
    </source>
</evidence>
<comment type="subcellular location">
    <subcellularLocation>
        <location evidence="1">Secreted</location>
    </subcellularLocation>
</comment>
<keyword evidence="3 7" id="KW-0646">Protease inhibitor</keyword>
<dbReference type="Pfam" id="PF05375">
    <property type="entry name" value="Pacifastin_I"/>
    <property type="match status" value="9"/>
</dbReference>
<feature type="disulfide bond" evidence="7">
    <location>
        <begin position="718"/>
        <end position="733"/>
    </location>
</feature>
<name>A0ABN8BAF8_CHISP</name>
<evidence type="ECO:0000313" key="11">
    <source>
        <dbReference type="EMBL" id="CAH0403223.1"/>
    </source>
</evidence>
<feature type="disulfide bond" evidence="7">
    <location>
        <begin position="392"/>
        <end position="407"/>
    </location>
</feature>
<dbReference type="SUPFAM" id="SSF57283">
    <property type="entry name" value="PMP inhibitors"/>
    <property type="match status" value="10"/>
</dbReference>
<keyword evidence="4 7" id="KW-0722">Serine protease inhibitor</keyword>
<feature type="region of interest" description="Disordered" evidence="8">
    <location>
        <begin position="77"/>
        <end position="96"/>
    </location>
</feature>
<feature type="disulfide bond" evidence="7">
    <location>
        <begin position="444"/>
        <end position="454"/>
    </location>
</feature>
<feature type="domain" description="Pacifastin" evidence="10">
    <location>
        <begin position="341"/>
        <end position="375"/>
    </location>
</feature>
<feature type="region of interest" description="Disordered" evidence="8">
    <location>
        <begin position="32"/>
        <end position="71"/>
    </location>
</feature>
<feature type="domain" description="Pacifastin" evidence="10">
    <location>
        <begin position="551"/>
        <end position="586"/>
    </location>
</feature>
<feature type="disulfide bond" evidence="7">
    <location>
        <begin position="357"/>
        <end position="367"/>
    </location>
</feature>
<feature type="compositionally biased region" description="Polar residues" evidence="8">
    <location>
        <begin position="174"/>
        <end position="205"/>
    </location>
</feature>
<feature type="disulfide bond" evidence="7">
    <location>
        <begin position="610"/>
        <end position="625"/>
    </location>
</feature>
<evidence type="ECO:0000256" key="2">
    <source>
        <dbReference type="ARBA" id="ARBA00022525"/>
    </source>
</evidence>
<feature type="domain" description="Pacifastin" evidence="10">
    <location>
        <begin position="389"/>
        <end position="423"/>
    </location>
</feature>
<evidence type="ECO:0000256" key="3">
    <source>
        <dbReference type="ARBA" id="ARBA00022690"/>
    </source>
</evidence>
<sequence length="1154" mass="128284">MKWLVVTGLLATLLSYGGGSAIRCTPGKDASCSVESEKEVPPPPVVSPVNQEPAGKEPVRQQLAAQDLAAPQLTVQESSAPPPLAQETASQQPTSQESAANQVECLAGSEWFSNCHYCRCSDSGIAECLREETCDDGVFVPPQSEVNPVNQEPAGKESVSQQLAAQSLAAPQLTVQESSAPQPIAQESASQQLTAQESASQQPTSQESAANQVECLAGSEWFSNCHYCRCSDSGIAECLREETCDDGVFEEPLQCKPNTTFVRDCNTCVCLENGLALCTIEFCRRSGSDVSVSKIPVVPFGVECAPGTMWKPFSCGYCWCSDIGYKQCFYHDCHEKAKETDMSCAPNTTWNDGCNTCTCLSNGRKLCTSLFCKDHKVPSKPEVHQRPIGVECAPGTTWKSGCSECRCSDIGYSQCDHVVCEQKVKEPERRCAPDTTWFDGCNTCWCFSSGHSMCTQMACFYKNGTEIDISSQLKTADKDRNFNAMVKKSSKNSTKEVVCVANRMFIKDCNTCWCNDDGTGYFCTRKVCVPELPDESSTEEEKPEQELRIIHKDCRPDEVFELECNMCRCNPDGKSFSCTRRACIEQEDAKNMTMLARRVRATPQEAPKACQPGQEFRLDCNKCLCDNEGQDFSCTRIDCNALNNNNNGGGRSKRGASDLDKISSECTPGSVFEKECNTCRCTTDGHHAMCTNKRCTTEVKQTTDNDVHSTEADPGFRCDPGEQFKKDCKDCTCSADGKSYFCTLHLCDEFIAPGVIQQPVAAWLSPNKVPKPLSLARRTHPGVLVATFERLYRLGGHALEHALGGPNHYIRFDRPQILAAERRFVPRMMREAIEIKKYPTFNREDVKIQKKCVPTTVVRGPCHACVCDVEGVYQCKEQSCTQDAHKYDSNTSTKRMECVPNLMFRENNLICTCTHKGFWKAKECRKIFNHIREEKKFTVSLNKIDRTCKSNSLYLIGCNICRCSKRGLIEAVSCTSRPCTKGHKVKPCSFGDILRTKDELCSCSNINVYTDRLCLKVDDRKKQIISETALESIISVGDASSRIQDIYDKKCIPKTVLNIDCNRCVCTEKKTLACTERGCVNPSKAIMRLKESYSKFFSLPVLKSEDDKCTPGQKYRFDCNTCTCSSDAVPICTTMFCLKDYNRRHPIRESADFS</sequence>
<dbReference type="Proteomes" id="UP001153292">
    <property type="component" value="Chromosome 22"/>
</dbReference>
<feature type="site" description="Reactive bond" evidence="7">
    <location>
        <begin position="525"/>
        <end position="526"/>
    </location>
</feature>
<feature type="domain" description="Pacifastin" evidence="10">
    <location>
        <begin position="496"/>
        <end position="531"/>
    </location>
</feature>
<keyword evidence="5 7" id="KW-1015">Disulfide bond</keyword>
<reference evidence="11" key="1">
    <citation type="submission" date="2021-12" db="EMBL/GenBank/DDBJ databases">
        <authorList>
            <person name="King R."/>
        </authorList>
    </citation>
    <scope>NUCLEOTIDE SEQUENCE</scope>
</reference>
<feature type="domain" description="Pacifastin" evidence="10">
    <location>
        <begin position="252"/>
        <end position="286"/>
    </location>
</feature>
<organism evidence="11 12">
    <name type="scientific">Chilo suppressalis</name>
    <name type="common">Asiatic rice borer moth</name>
    <dbReference type="NCBI Taxonomy" id="168631"/>
    <lineage>
        <taxon>Eukaryota</taxon>
        <taxon>Metazoa</taxon>
        <taxon>Ecdysozoa</taxon>
        <taxon>Arthropoda</taxon>
        <taxon>Hexapoda</taxon>
        <taxon>Insecta</taxon>
        <taxon>Pterygota</taxon>
        <taxon>Neoptera</taxon>
        <taxon>Endopterygota</taxon>
        <taxon>Lepidoptera</taxon>
        <taxon>Glossata</taxon>
        <taxon>Ditrysia</taxon>
        <taxon>Pyraloidea</taxon>
        <taxon>Crambidae</taxon>
        <taxon>Crambinae</taxon>
        <taxon>Chilo</taxon>
    </lineage>
</organism>
<evidence type="ECO:0000256" key="9">
    <source>
        <dbReference type="SAM" id="SignalP"/>
    </source>
</evidence>
<feature type="disulfide bond" evidence="7">
    <location>
        <begin position="405"/>
        <end position="415"/>
    </location>
</feature>
<evidence type="ECO:0000256" key="7">
    <source>
        <dbReference type="PROSITE-ProRule" id="PRU00776"/>
    </source>
</evidence>
<evidence type="ECO:0000313" key="12">
    <source>
        <dbReference type="Proteomes" id="UP001153292"/>
    </source>
</evidence>
<feature type="disulfide bond" evidence="7">
    <location>
        <begin position="1122"/>
        <end position="1132"/>
    </location>
</feature>
<evidence type="ECO:0000256" key="1">
    <source>
        <dbReference type="ARBA" id="ARBA00004613"/>
    </source>
</evidence>
<dbReference type="InterPro" id="IPR036201">
    <property type="entry name" value="Pacifastin_dom_sf"/>
</dbReference>
<feature type="disulfide bond" evidence="7">
    <location>
        <begin position="1109"/>
        <end position="1124"/>
    </location>
</feature>
<feature type="disulfide bond" evidence="7">
    <location>
        <begin position="441"/>
        <end position="459"/>
    </location>
</feature>
<evidence type="ECO:0000256" key="4">
    <source>
        <dbReference type="ARBA" id="ARBA00022900"/>
    </source>
</evidence>
<feature type="compositionally biased region" description="Polar residues" evidence="8">
    <location>
        <begin position="87"/>
        <end position="96"/>
    </location>
</feature>
<accession>A0ABN8BAF8</accession>
<feature type="domain" description="Pacifastin" evidence="10">
    <location>
        <begin position="428"/>
        <end position="462"/>
    </location>
</feature>
<gene>
    <name evidence="11" type="ORF">CHILSU_LOCUS6489</name>
</gene>
<evidence type="ECO:0000256" key="8">
    <source>
        <dbReference type="SAM" id="MobiDB-lite"/>
    </source>
</evidence>
<comment type="similarity">
    <text evidence="6 7">Belongs to the protease inhibitor I19 family.</text>
</comment>
<evidence type="ECO:0000256" key="5">
    <source>
        <dbReference type="ARBA" id="ARBA00023157"/>
    </source>
</evidence>
<feature type="disulfide bond" evidence="7">
    <location>
        <begin position="268"/>
        <end position="278"/>
    </location>
</feature>
<feature type="disulfide bond" evidence="7">
    <location>
        <begin position="666"/>
        <end position="681"/>
    </location>
</feature>